<dbReference type="InterPro" id="IPR000715">
    <property type="entry name" value="Glycosyl_transferase_4"/>
</dbReference>
<feature type="transmembrane region" description="Helical" evidence="7">
    <location>
        <begin position="133"/>
        <end position="154"/>
    </location>
</feature>
<gene>
    <name evidence="8" type="primary">wecA_2</name>
    <name evidence="8" type="ORF">LMG28140_01682</name>
</gene>
<keyword evidence="3 8" id="KW-0808">Transferase</keyword>
<keyword evidence="5 7" id="KW-1133">Transmembrane helix</keyword>
<dbReference type="EC" id="2.7.8.33" evidence="8"/>
<evidence type="ECO:0000256" key="2">
    <source>
        <dbReference type="ARBA" id="ARBA00022475"/>
    </source>
</evidence>
<feature type="transmembrane region" description="Helical" evidence="7">
    <location>
        <begin position="48"/>
        <end position="67"/>
    </location>
</feature>
<dbReference type="PANTHER" id="PTHR22926:SF3">
    <property type="entry name" value="UNDECAPRENYL-PHOSPHATE ALPHA-N-ACETYLGLUCOSAMINYL 1-PHOSPHATE TRANSFERASE"/>
    <property type="match status" value="1"/>
</dbReference>
<feature type="transmembrane region" description="Helical" evidence="7">
    <location>
        <begin position="6"/>
        <end position="28"/>
    </location>
</feature>
<feature type="transmembrane region" description="Helical" evidence="7">
    <location>
        <begin position="73"/>
        <end position="90"/>
    </location>
</feature>
<keyword evidence="4 7" id="KW-0812">Transmembrane</keyword>
<keyword evidence="9" id="KW-1185">Reference proteome</keyword>
<dbReference type="PANTHER" id="PTHR22926">
    <property type="entry name" value="PHOSPHO-N-ACETYLMURAMOYL-PENTAPEPTIDE-TRANSFERASE"/>
    <property type="match status" value="1"/>
</dbReference>
<accession>A0ABN7HKU9</accession>
<feature type="transmembrane region" description="Helical" evidence="7">
    <location>
        <begin position="242"/>
        <end position="261"/>
    </location>
</feature>
<dbReference type="Proteomes" id="UP000598032">
    <property type="component" value="Unassembled WGS sequence"/>
</dbReference>
<evidence type="ECO:0000256" key="7">
    <source>
        <dbReference type="SAM" id="Phobius"/>
    </source>
</evidence>
<dbReference type="CDD" id="cd06912">
    <property type="entry name" value="GT_MraY_like"/>
    <property type="match status" value="1"/>
</dbReference>
<dbReference type="GO" id="GO:0036380">
    <property type="term" value="F:UDP-N-acetylglucosamine-undecaprenyl-phosphate N-acetylglucosaminephosphotransferase activity"/>
    <property type="evidence" value="ECO:0007669"/>
    <property type="project" value="UniProtKB-EC"/>
</dbReference>
<dbReference type="EMBL" id="CAJHCP010000003">
    <property type="protein sequence ID" value="CAD6524774.1"/>
    <property type="molecule type" value="Genomic_DNA"/>
</dbReference>
<feature type="transmembrane region" description="Helical" evidence="7">
    <location>
        <begin position="331"/>
        <end position="353"/>
    </location>
</feature>
<protein>
    <submittedName>
        <fullName evidence="8">Undecaprenyl-phosphate alpha-N-acetylglucosaminyl 1-phosphate transferase</fullName>
        <ecNumber evidence="8">2.7.8.33</ecNumber>
    </submittedName>
</protein>
<evidence type="ECO:0000256" key="5">
    <source>
        <dbReference type="ARBA" id="ARBA00022989"/>
    </source>
</evidence>
<organism evidence="8 9">
    <name type="scientific">Paraburkholderia metrosideri</name>
    <dbReference type="NCBI Taxonomy" id="580937"/>
    <lineage>
        <taxon>Bacteria</taxon>
        <taxon>Pseudomonadati</taxon>
        <taxon>Pseudomonadota</taxon>
        <taxon>Betaproteobacteria</taxon>
        <taxon>Burkholderiales</taxon>
        <taxon>Burkholderiaceae</taxon>
        <taxon>Paraburkholderia</taxon>
    </lineage>
</organism>
<reference evidence="8 9" key="1">
    <citation type="submission" date="2020-10" db="EMBL/GenBank/DDBJ databases">
        <authorList>
            <person name="Peeters C."/>
        </authorList>
    </citation>
    <scope>NUCLEOTIDE SEQUENCE [LARGE SCALE GENOMIC DNA]</scope>
    <source>
        <strain evidence="8 9">LMG 28140</strain>
    </source>
</reference>
<evidence type="ECO:0000256" key="4">
    <source>
        <dbReference type="ARBA" id="ARBA00022692"/>
    </source>
</evidence>
<feature type="transmembrane region" description="Helical" evidence="7">
    <location>
        <begin position="186"/>
        <end position="205"/>
    </location>
</feature>
<comment type="subcellular location">
    <subcellularLocation>
        <location evidence="1">Cell membrane</location>
        <topology evidence="1">Multi-pass membrane protein</topology>
    </subcellularLocation>
</comment>
<evidence type="ECO:0000256" key="1">
    <source>
        <dbReference type="ARBA" id="ARBA00004651"/>
    </source>
</evidence>
<dbReference type="RefSeq" id="WP_201641795.1">
    <property type="nucleotide sequence ID" value="NZ_CAJHCP010000003.1"/>
</dbReference>
<sequence>MLDFAVGFIGSFLVLYIIVHSASMHGSLSMDHDLHGIQKNHAYAVPRIGGIGIACAAVVTSVAQPIWSTGSNAPNLILLLCAVPAFTSGVAEDLTKRVSPRVRLLCALASAFAACITLQAVLTRIDLPYLDKWMRFTPFAVAFTVFGVSGFTNAINIIDGFNGLASVVAMLIFASIGYVAQDVGDHLVLSVALTMLGAISGFVPWNFPAPSVFLGDGGAYLTGFIAAELMVLLVVRHPGVSAWYPIAVSIYPTFETLFSIYRRKVIRGRPAGAPDGLHLHTLIYRRVVRKNPDSRNLRQCTRRNSMTSVYLWALSLISIVPSTFFSSSPVVLAGVIVTFVIIYLWFYSSIVTFRIPNWIMPVRTTSVVVEHPRH</sequence>
<evidence type="ECO:0000256" key="6">
    <source>
        <dbReference type="ARBA" id="ARBA00023136"/>
    </source>
</evidence>
<dbReference type="Pfam" id="PF00953">
    <property type="entry name" value="Glycos_transf_4"/>
    <property type="match status" value="1"/>
</dbReference>
<feature type="transmembrane region" description="Helical" evidence="7">
    <location>
        <begin position="161"/>
        <end position="180"/>
    </location>
</feature>
<feature type="transmembrane region" description="Helical" evidence="7">
    <location>
        <begin position="307"/>
        <end position="325"/>
    </location>
</feature>
<keyword evidence="6 7" id="KW-0472">Membrane</keyword>
<feature type="transmembrane region" description="Helical" evidence="7">
    <location>
        <begin position="217"/>
        <end position="236"/>
    </location>
</feature>
<evidence type="ECO:0000313" key="9">
    <source>
        <dbReference type="Proteomes" id="UP000598032"/>
    </source>
</evidence>
<proteinExistence type="predicted"/>
<name>A0ABN7HKU9_9BURK</name>
<comment type="caution">
    <text evidence="8">The sequence shown here is derived from an EMBL/GenBank/DDBJ whole genome shotgun (WGS) entry which is preliminary data.</text>
</comment>
<evidence type="ECO:0000256" key="3">
    <source>
        <dbReference type="ARBA" id="ARBA00022679"/>
    </source>
</evidence>
<keyword evidence="2" id="KW-1003">Cell membrane</keyword>
<feature type="transmembrane region" description="Helical" evidence="7">
    <location>
        <begin position="102"/>
        <end position="121"/>
    </location>
</feature>
<evidence type="ECO:0000313" key="8">
    <source>
        <dbReference type="EMBL" id="CAD6524774.1"/>
    </source>
</evidence>